<evidence type="ECO:0000313" key="1">
    <source>
        <dbReference type="EMBL" id="SFC03218.1"/>
    </source>
</evidence>
<dbReference type="STRING" id="1334022.SAMN04487907_1029"/>
<keyword evidence="2" id="KW-1185">Reference proteome</keyword>
<organism evidence="1 2">
    <name type="scientific">Zunongwangia mangrovi</name>
    <dbReference type="NCBI Taxonomy" id="1334022"/>
    <lineage>
        <taxon>Bacteria</taxon>
        <taxon>Pseudomonadati</taxon>
        <taxon>Bacteroidota</taxon>
        <taxon>Flavobacteriia</taxon>
        <taxon>Flavobacteriales</taxon>
        <taxon>Flavobacteriaceae</taxon>
        <taxon>Zunongwangia</taxon>
    </lineage>
</organism>
<proteinExistence type="predicted"/>
<dbReference type="Proteomes" id="UP000199438">
    <property type="component" value="Unassembled WGS sequence"/>
</dbReference>
<protein>
    <submittedName>
        <fullName evidence="1">Uncharacterized protein</fullName>
    </submittedName>
</protein>
<name>A0A1I1G072_9FLAO</name>
<accession>A0A1I1G072</accession>
<sequence>MVLALTILYHYISSIYLNSKLSKAEPMRHSLEKIILRQF</sequence>
<dbReference type="AlphaFoldDB" id="A0A1I1G072"/>
<evidence type="ECO:0000313" key="2">
    <source>
        <dbReference type="Proteomes" id="UP000199438"/>
    </source>
</evidence>
<gene>
    <name evidence="1" type="ORF">SAMN04487907_1029</name>
</gene>
<reference evidence="2" key="1">
    <citation type="submission" date="2016-10" db="EMBL/GenBank/DDBJ databases">
        <authorList>
            <person name="Varghese N."/>
            <person name="Submissions S."/>
        </authorList>
    </citation>
    <scope>NUCLEOTIDE SEQUENCE [LARGE SCALE GENOMIC DNA]</scope>
    <source>
        <strain evidence="2">DSM 24499</strain>
    </source>
</reference>
<dbReference type="EMBL" id="FOKV01000002">
    <property type="protein sequence ID" value="SFC03218.1"/>
    <property type="molecule type" value="Genomic_DNA"/>
</dbReference>